<name>A0A5R9G123_9BACL</name>
<dbReference type="Gene3D" id="1.20.120.530">
    <property type="entry name" value="GntR ligand-binding domain-like"/>
    <property type="match status" value="1"/>
</dbReference>
<reference evidence="5 6" key="1">
    <citation type="submission" date="2019-05" db="EMBL/GenBank/DDBJ databases">
        <authorList>
            <person name="Narsing Rao M.P."/>
            <person name="Li W.J."/>
        </authorList>
    </citation>
    <scope>NUCLEOTIDE SEQUENCE [LARGE SCALE GENOMIC DNA]</scope>
    <source>
        <strain evidence="5 6">SYSU_K30003</strain>
    </source>
</reference>
<dbReference type="InterPro" id="IPR011711">
    <property type="entry name" value="GntR_C"/>
</dbReference>
<keyword evidence="3" id="KW-0804">Transcription</keyword>
<evidence type="ECO:0000256" key="2">
    <source>
        <dbReference type="ARBA" id="ARBA00023125"/>
    </source>
</evidence>
<gene>
    <name evidence="5" type="ORF">FE782_29075</name>
</gene>
<sequence>MWKGGGRIRMSGKISRVNLTDEIYRMIKEDILSNRLKSGEKVNIDQLARTLEVSNIPIREALSRLQSEGYLHVVPFKGMFVNGMSEQDLNELFEIRLALEPLAAEKASPRIPDEALARLERFMASHRGDLPDAAEGRLKFVAEMNESVHGAILDYCGNANLRVTVRGYIERIERYLGFIRLHLEMDDADVEWREHQSIVERLAARHAAGAADAMRQHIERSRERTNLRFLQTKD</sequence>
<dbReference type="PROSITE" id="PS50949">
    <property type="entry name" value="HTH_GNTR"/>
    <property type="match status" value="1"/>
</dbReference>
<dbReference type="CDD" id="cd07377">
    <property type="entry name" value="WHTH_GntR"/>
    <property type="match status" value="1"/>
</dbReference>
<dbReference type="SMART" id="SM00895">
    <property type="entry name" value="FCD"/>
    <property type="match status" value="1"/>
</dbReference>
<protein>
    <submittedName>
        <fullName evidence="5">GntR family transcriptional regulator</fullName>
    </submittedName>
</protein>
<keyword evidence="2" id="KW-0238">DNA-binding</keyword>
<dbReference type="Proteomes" id="UP000309676">
    <property type="component" value="Unassembled WGS sequence"/>
</dbReference>
<evidence type="ECO:0000313" key="6">
    <source>
        <dbReference type="Proteomes" id="UP000309676"/>
    </source>
</evidence>
<evidence type="ECO:0000256" key="3">
    <source>
        <dbReference type="ARBA" id="ARBA00023163"/>
    </source>
</evidence>
<organism evidence="5 6">
    <name type="scientific">Paenibacillus antri</name>
    <dbReference type="NCBI Taxonomy" id="2582848"/>
    <lineage>
        <taxon>Bacteria</taxon>
        <taxon>Bacillati</taxon>
        <taxon>Bacillota</taxon>
        <taxon>Bacilli</taxon>
        <taxon>Bacillales</taxon>
        <taxon>Paenibacillaceae</taxon>
        <taxon>Paenibacillus</taxon>
    </lineage>
</organism>
<dbReference type="SUPFAM" id="SSF48008">
    <property type="entry name" value="GntR ligand-binding domain-like"/>
    <property type="match status" value="1"/>
</dbReference>
<dbReference type="InterPro" id="IPR008920">
    <property type="entry name" value="TF_FadR/GntR_C"/>
</dbReference>
<proteinExistence type="predicted"/>
<dbReference type="SMART" id="SM00345">
    <property type="entry name" value="HTH_GNTR"/>
    <property type="match status" value="1"/>
</dbReference>
<dbReference type="PANTHER" id="PTHR43537:SF45">
    <property type="entry name" value="GNTR FAMILY REGULATORY PROTEIN"/>
    <property type="match status" value="1"/>
</dbReference>
<dbReference type="Gene3D" id="1.10.10.10">
    <property type="entry name" value="Winged helix-like DNA-binding domain superfamily/Winged helix DNA-binding domain"/>
    <property type="match status" value="1"/>
</dbReference>
<keyword evidence="1" id="KW-0805">Transcription regulation</keyword>
<comment type="caution">
    <text evidence="5">The sequence shown here is derived from an EMBL/GenBank/DDBJ whole genome shotgun (WGS) entry which is preliminary data.</text>
</comment>
<evidence type="ECO:0000259" key="4">
    <source>
        <dbReference type="PROSITE" id="PS50949"/>
    </source>
</evidence>
<feature type="domain" description="HTH gntR-type" evidence="4">
    <location>
        <begin position="17"/>
        <end position="84"/>
    </location>
</feature>
<dbReference type="InterPro" id="IPR036388">
    <property type="entry name" value="WH-like_DNA-bd_sf"/>
</dbReference>
<accession>A0A5R9G123</accession>
<dbReference type="InterPro" id="IPR036390">
    <property type="entry name" value="WH_DNA-bd_sf"/>
</dbReference>
<dbReference type="InterPro" id="IPR000524">
    <property type="entry name" value="Tscrpt_reg_HTH_GntR"/>
</dbReference>
<evidence type="ECO:0000313" key="5">
    <source>
        <dbReference type="EMBL" id="TLS48699.1"/>
    </source>
</evidence>
<dbReference type="AlphaFoldDB" id="A0A5R9G123"/>
<evidence type="ECO:0000256" key="1">
    <source>
        <dbReference type="ARBA" id="ARBA00023015"/>
    </source>
</evidence>
<keyword evidence="6" id="KW-1185">Reference proteome</keyword>
<dbReference type="SUPFAM" id="SSF46785">
    <property type="entry name" value="Winged helix' DNA-binding domain"/>
    <property type="match status" value="1"/>
</dbReference>
<dbReference type="GO" id="GO:0003700">
    <property type="term" value="F:DNA-binding transcription factor activity"/>
    <property type="evidence" value="ECO:0007669"/>
    <property type="project" value="InterPro"/>
</dbReference>
<dbReference type="Pfam" id="PF07729">
    <property type="entry name" value="FCD"/>
    <property type="match status" value="1"/>
</dbReference>
<dbReference type="GO" id="GO:0003677">
    <property type="term" value="F:DNA binding"/>
    <property type="evidence" value="ECO:0007669"/>
    <property type="project" value="UniProtKB-KW"/>
</dbReference>
<dbReference type="PANTHER" id="PTHR43537">
    <property type="entry name" value="TRANSCRIPTIONAL REGULATOR, GNTR FAMILY"/>
    <property type="match status" value="1"/>
</dbReference>
<dbReference type="Pfam" id="PF00392">
    <property type="entry name" value="GntR"/>
    <property type="match status" value="1"/>
</dbReference>
<dbReference type="EMBL" id="VCIW01000030">
    <property type="protein sequence ID" value="TLS48699.1"/>
    <property type="molecule type" value="Genomic_DNA"/>
</dbReference>